<feature type="coiled-coil region" evidence="1">
    <location>
        <begin position="272"/>
        <end position="306"/>
    </location>
</feature>
<reference evidence="3 4" key="1">
    <citation type="submission" date="2018-03" db="EMBL/GenBank/DDBJ databases">
        <authorList>
            <person name="Fogelqvist J."/>
        </authorList>
    </citation>
    <scope>NUCLEOTIDE SEQUENCE [LARGE SCALE GENOMIC DNA]</scope>
</reference>
<evidence type="ECO:0000313" key="3">
    <source>
        <dbReference type="EMBL" id="SPR00238.1"/>
    </source>
</evidence>
<evidence type="ECO:0000256" key="1">
    <source>
        <dbReference type="SAM" id="Coils"/>
    </source>
</evidence>
<sequence length="820" mass="90684">MTSARGSPSAHGPPTSRHSARWRSSSLQLLTRLREALCHQSGRVGADESRGDFPRAVLQSGLSVRLAFETLHQVGSLYGIGDVMGTVITILDAAVYTDEPADGQRRHTYASRAADAQTIADDSRQRAACLSGRNAELQGRLRDLETDLQRQRAEWAALTTSHAEQGQLVSGLQSRVRQLQLDLHRYQDENNRLAQEKTALERAVFEAELEAIEQRRVADDALAECQRVTVAHSQQQKLLSQVDFDPSRLTPAAQQSAAISEIATEDTMRNELETAYRQRDRLIAQLDDAVRERDAYLARYKKENQAKNMGLLRLAQVKDELGATADQLSDAMRCRTPRPDWSRRDDRYDLVYRVCGGADYVAGPAPSRDKVARILDTLQGRVRTMDDLNVTLHGQRDRTEGQAVDLHVSPLSNHRFLYAHPTDTPMVPSWLGVPVELGAVRVRNRNWTLKQTLKMARDVFAFRESQAPASTDPSLVLTDWIRSKVDDGSAVDGLDLAYNLADALDRYRWNSDCALLLEIIRVRIHWDALRVIATIEDALLAAMVQVDRRVRGRPSGKVPKGVFLEQCARVFPNKSEEARAMYVKALQKSGEAGFLVDYRSVLNRAAPRTDFLEMIRNQFVEEILDFQHGIRRGLQERRDPDGMVSFAGVVEVMAQVGCTLPVSDLSLAASRVLPHAPDTIAMTDRLPSHSFLHTLNRMYLAVPSGLFVALDASMTEGDSSVMPDRGVVKSASHQGLTKRRGSSRLMSVSKSASVLAAGAAPDTDDDDTASTVTEDGPRAPSDSGDLSDLDQRSPRSSVTDLVPGDGQQRALDRPACDSSL</sequence>
<feature type="coiled-coil region" evidence="1">
    <location>
        <begin position="127"/>
        <end position="210"/>
    </location>
</feature>
<proteinExistence type="predicted"/>
<evidence type="ECO:0000256" key="2">
    <source>
        <dbReference type="SAM" id="MobiDB-lite"/>
    </source>
</evidence>
<dbReference type="EMBL" id="OVEO01000013">
    <property type="protein sequence ID" value="SPR00238.1"/>
    <property type="molecule type" value="Genomic_DNA"/>
</dbReference>
<keyword evidence="1" id="KW-0175">Coiled coil</keyword>
<evidence type="ECO:0000313" key="4">
    <source>
        <dbReference type="Proteomes" id="UP000290189"/>
    </source>
</evidence>
<feature type="region of interest" description="Disordered" evidence="2">
    <location>
        <begin position="1"/>
        <end position="23"/>
    </location>
</feature>
<accession>A0A3P3YJ54</accession>
<keyword evidence="3" id="KW-0496">Mitochondrion</keyword>
<dbReference type="Proteomes" id="UP000290189">
    <property type="component" value="Unassembled WGS sequence"/>
</dbReference>
<feature type="compositionally biased region" description="Basic and acidic residues" evidence="2">
    <location>
        <begin position="810"/>
        <end position="820"/>
    </location>
</feature>
<geneLocation type="mitochondrion" evidence="3"/>
<protein>
    <recommendedName>
        <fullName evidence="5">Translin-associated factor X-interacting protein 1 N-terminal domain-containing protein</fullName>
    </recommendedName>
</protein>
<evidence type="ECO:0008006" key="5">
    <source>
        <dbReference type="Google" id="ProtNLM"/>
    </source>
</evidence>
<gene>
    <name evidence="3" type="ORF">PLBR_LOCUS7453</name>
</gene>
<name>A0A3P3YJ54_PLABS</name>
<organism evidence="3 4">
    <name type="scientific">Plasmodiophora brassicae</name>
    <name type="common">Clubroot disease agent</name>
    <dbReference type="NCBI Taxonomy" id="37360"/>
    <lineage>
        <taxon>Eukaryota</taxon>
        <taxon>Sar</taxon>
        <taxon>Rhizaria</taxon>
        <taxon>Endomyxa</taxon>
        <taxon>Phytomyxea</taxon>
        <taxon>Plasmodiophorida</taxon>
        <taxon>Plasmodiophoridae</taxon>
        <taxon>Plasmodiophora</taxon>
    </lineage>
</organism>
<feature type="region of interest" description="Disordered" evidence="2">
    <location>
        <begin position="717"/>
        <end position="820"/>
    </location>
</feature>
<dbReference type="AlphaFoldDB" id="A0A3P3YJ54"/>